<feature type="non-terminal residue" evidence="4">
    <location>
        <position position="1"/>
    </location>
</feature>
<comment type="cofactor">
    <cofactor evidence="1">
        <name>pyridoxal 5'-phosphate</name>
        <dbReference type="ChEBI" id="CHEBI:597326"/>
    </cofactor>
</comment>
<sequence>FNLVRGDDEDVDCACSYIVNDVLSGYYHPWLVGLRKVLAPRGYISAAQAIVQKSKNPRLKPASDELVFGRYFTDHMLEIEWTAQGGWEKPQITPFHSLLMHPAAKALHYAVE</sequence>
<dbReference type="AlphaFoldDB" id="A0A0L8GS43"/>
<dbReference type="Gene3D" id="3.30.470.10">
    <property type="match status" value="1"/>
</dbReference>
<name>A0A0L8GS43_OCTBM</name>
<keyword evidence="3" id="KW-0663">Pyridoxal phosphate</keyword>
<dbReference type="InterPro" id="IPR005786">
    <property type="entry name" value="B_amino_transII"/>
</dbReference>
<dbReference type="GO" id="GO:0004084">
    <property type="term" value="F:branched-chain-amino-acid transaminase activity"/>
    <property type="evidence" value="ECO:0007669"/>
    <property type="project" value="InterPro"/>
</dbReference>
<gene>
    <name evidence="4" type="ORF">OCBIM_22029496mg</name>
</gene>
<dbReference type="STRING" id="37653.A0A0L8GS43"/>
<evidence type="ECO:0000256" key="3">
    <source>
        <dbReference type="ARBA" id="ARBA00022898"/>
    </source>
</evidence>
<evidence type="ECO:0000256" key="1">
    <source>
        <dbReference type="ARBA" id="ARBA00001933"/>
    </source>
</evidence>
<dbReference type="PANTHER" id="PTHR11825">
    <property type="entry name" value="SUBGROUP IIII AMINOTRANSFERASE"/>
    <property type="match status" value="1"/>
</dbReference>
<feature type="non-terminal residue" evidence="4">
    <location>
        <position position="112"/>
    </location>
</feature>
<dbReference type="InterPro" id="IPR036038">
    <property type="entry name" value="Aminotransferase-like"/>
</dbReference>
<dbReference type="PANTHER" id="PTHR11825:SF44">
    <property type="entry name" value="BRANCHED-CHAIN-AMINO-ACID AMINOTRANSFERASE"/>
    <property type="match status" value="1"/>
</dbReference>
<comment type="similarity">
    <text evidence="2">Belongs to the class-IV pyridoxal-phosphate-dependent aminotransferase family.</text>
</comment>
<dbReference type="SUPFAM" id="SSF56752">
    <property type="entry name" value="D-aminoacid aminotransferase-like PLP-dependent enzymes"/>
    <property type="match status" value="1"/>
</dbReference>
<proteinExistence type="inferred from homology"/>
<evidence type="ECO:0000256" key="2">
    <source>
        <dbReference type="ARBA" id="ARBA00009320"/>
    </source>
</evidence>
<dbReference type="EMBL" id="KQ420765">
    <property type="protein sequence ID" value="KOF79440.1"/>
    <property type="molecule type" value="Genomic_DNA"/>
</dbReference>
<evidence type="ECO:0000313" key="4">
    <source>
        <dbReference type="EMBL" id="KOF79440.1"/>
    </source>
</evidence>
<dbReference type="GO" id="GO:0005739">
    <property type="term" value="C:mitochondrion"/>
    <property type="evidence" value="ECO:0007669"/>
    <property type="project" value="TreeGrafter"/>
</dbReference>
<dbReference type="InterPro" id="IPR043131">
    <property type="entry name" value="BCAT-like_N"/>
</dbReference>
<protein>
    <submittedName>
        <fullName evidence="4">Uncharacterized protein</fullName>
    </submittedName>
</protein>
<dbReference type="OrthoDB" id="1732691at2759"/>
<accession>A0A0L8GS43</accession>
<dbReference type="GO" id="GO:0009099">
    <property type="term" value="P:L-valine biosynthetic process"/>
    <property type="evidence" value="ECO:0007669"/>
    <property type="project" value="TreeGrafter"/>
</dbReference>
<organism evidence="4">
    <name type="scientific">Octopus bimaculoides</name>
    <name type="common">California two-spotted octopus</name>
    <dbReference type="NCBI Taxonomy" id="37653"/>
    <lineage>
        <taxon>Eukaryota</taxon>
        <taxon>Metazoa</taxon>
        <taxon>Spiralia</taxon>
        <taxon>Lophotrochozoa</taxon>
        <taxon>Mollusca</taxon>
        <taxon>Cephalopoda</taxon>
        <taxon>Coleoidea</taxon>
        <taxon>Octopodiformes</taxon>
        <taxon>Octopoda</taxon>
        <taxon>Incirrata</taxon>
        <taxon>Octopodidae</taxon>
        <taxon>Octopus</taxon>
    </lineage>
</organism>
<reference evidence="4" key="1">
    <citation type="submission" date="2015-07" db="EMBL/GenBank/DDBJ databases">
        <title>MeaNS - Measles Nucleotide Surveillance Program.</title>
        <authorList>
            <person name="Tran T."/>
            <person name="Druce J."/>
        </authorList>
    </citation>
    <scope>NUCLEOTIDE SEQUENCE</scope>
    <source>
        <strain evidence="4">UCB-OBI-ISO-001</strain>
        <tissue evidence="4">Gonad</tissue>
    </source>
</reference>
<dbReference type="GO" id="GO:0009098">
    <property type="term" value="P:L-leucine biosynthetic process"/>
    <property type="evidence" value="ECO:0007669"/>
    <property type="project" value="TreeGrafter"/>
</dbReference>